<proteinExistence type="inferred from homology"/>
<feature type="domain" description="Glycoside hydrolase family 65 N-terminal" evidence="8">
    <location>
        <begin position="14"/>
        <end position="263"/>
    </location>
</feature>
<evidence type="ECO:0000256" key="2">
    <source>
        <dbReference type="ARBA" id="ARBA00022676"/>
    </source>
</evidence>
<reference evidence="9 10" key="1">
    <citation type="submission" date="2021-05" db="EMBL/GenBank/DDBJ databases">
        <title>Novel Bacillus species.</title>
        <authorList>
            <person name="Liu G."/>
        </authorList>
    </citation>
    <scope>NUCLEOTIDE SEQUENCE [LARGE SCALE GENOMIC DNA]</scope>
    <source>
        <strain evidence="9 10">FJAT-49732</strain>
    </source>
</reference>
<feature type="binding site" evidence="5">
    <location>
        <begin position="354"/>
        <end position="355"/>
    </location>
    <ligand>
        <name>substrate</name>
    </ligand>
</feature>
<sequence>MNKYLFEINDFSTDNDDLMLHETLFHNANGYLGIRSNYEEGYPERYNSIRGTYINGFYDFAEMKQAEKLYGFVEEKQTMVNIVDTQGIKLVIDGEEFSLFQGTVLKSTRTLDMRKGITKRTILWRSPSNREVEIVITRMASFTMLPLFTIDYKVTAKNFSGEVTFISTHIGNVQNYFNPDDPRVAAESFQHIHVENTEVQDGVSIISSKTSKSNLNVWSAVKNELSKEAKVQQHVHPHSIECEITAEIDQDEAVSLYKYTILCDSIRYENGQEQALKLMNEATTKTLVGLYEEQEEFLNRYWESASVDVDGDDELSMAIYYNQYQLLQSVGKDRFSNVAAKGLSGEGYEGHYFWDTEMYIQPFFLLTQPDIVKNLIEYRYNILDSAREHAKIMGHSKGALYPWRTIMGKECSGYYPSGSAQYHINGDIAYSVINYYLVTKDLDFIADKGAEVIFETARLWLDVGHFHDGKFMIHNVTGPDEYTCVVNNNYYTNTLAQHNLKWAVKFYELLEAENLTSSVIEKIGLERSEIETFKQAAEQMYLPYNEEMDINPQDDSFLSKKVWDFENTPKDKYPLLLHYHPLHLYRHQVCKQADTVLAHFILEDAQSLSTIENSFAYYEKITTHDSSLSTCIYSIVASKLKQYDKAYEYFGESAKLDLFNTHKNTKDGIHTANMGGNYMAIVYGFGGLRIKENGLHFAPALPEKWTGYNFKVRFEDSVIFVKVEGDNCTFSLQNGSEKSIHVYGKTYELKDSLVIPLEEKSHA</sequence>
<feature type="active site" description="Proton donor" evidence="4">
    <location>
        <position position="481"/>
    </location>
</feature>
<dbReference type="GO" id="GO:0030246">
    <property type="term" value="F:carbohydrate binding"/>
    <property type="evidence" value="ECO:0007669"/>
    <property type="project" value="InterPro"/>
</dbReference>
<dbReference type="Gene3D" id="2.60.420.10">
    <property type="entry name" value="Maltose phosphorylase, domain 3"/>
    <property type="match status" value="1"/>
</dbReference>
<dbReference type="InterPro" id="IPR012341">
    <property type="entry name" value="6hp_glycosidase-like_sf"/>
</dbReference>
<evidence type="ECO:0000256" key="1">
    <source>
        <dbReference type="ARBA" id="ARBA00006768"/>
    </source>
</evidence>
<dbReference type="Proteomes" id="UP000682713">
    <property type="component" value="Unassembled WGS sequence"/>
</dbReference>
<dbReference type="Pfam" id="PF03633">
    <property type="entry name" value="Glyco_hydro_65C"/>
    <property type="match status" value="1"/>
</dbReference>
<keyword evidence="3" id="KW-0808">Transferase</keyword>
<keyword evidence="10" id="KW-1185">Reference proteome</keyword>
<evidence type="ECO:0000259" key="8">
    <source>
        <dbReference type="Pfam" id="PF03636"/>
    </source>
</evidence>
<dbReference type="InterPro" id="IPR005195">
    <property type="entry name" value="Glyco_hydro_65_M"/>
</dbReference>
<organism evidence="9 10">
    <name type="scientific">Lederbergia citrisecunda</name>
    <dbReference type="NCBI Taxonomy" id="2833583"/>
    <lineage>
        <taxon>Bacteria</taxon>
        <taxon>Bacillati</taxon>
        <taxon>Bacillota</taxon>
        <taxon>Bacilli</taxon>
        <taxon>Bacillales</taxon>
        <taxon>Bacillaceae</taxon>
        <taxon>Lederbergia</taxon>
    </lineage>
</organism>
<dbReference type="PIRSF" id="PIRSF036289">
    <property type="entry name" value="Glycosyl_hydrolase_malt_phosph"/>
    <property type="match status" value="1"/>
</dbReference>
<evidence type="ECO:0000313" key="9">
    <source>
        <dbReference type="EMBL" id="MBS4201825.1"/>
    </source>
</evidence>
<dbReference type="GO" id="GO:0004553">
    <property type="term" value="F:hydrolase activity, hydrolyzing O-glycosyl compounds"/>
    <property type="evidence" value="ECO:0007669"/>
    <property type="project" value="TreeGrafter"/>
</dbReference>
<dbReference type="Pfam" id="PF03636">
    <property type="entry name" value="Glyco_hydro_65N"/>
    <property type="match status" value="1"/>
</dbReference>
<keyword evidence="2" id="KW-0328">Glycosyltransferase</keyword>
<accession>A0A942TP25</accession>
<dbReference type="InterPro" id="IPR037018">
    <property type="entry name" value="GH65_N"/>
</dbReference>
<dbReference type="PANTHER" id="PTHR11051:SF8">
    <property type="entry name" value="PROTEIN-GLUCOSYLGALACTOSYLHYDROXYLYSINE GLUCOSIDASE"/>
    <property type="match status" value="1"/>
</dbReference>
<evidence type="ECO:0000313" key="10">
    <source>
        <dbReference type="Proteomes" id="UP000682713"/>
    </source>
</evidence>
<dbReference type="InterPro" id="IPR017045">
    <property type="entry name" value="Malt_Pase/Glycosyl_Hdrlase"/>
</dbReference>
<evidence type="ECO:0000259" key="7">
    <source>
        <dbReference type="Pfam" id="PF03633"/>
    </source>
</evidence>
<dbReference type="EMBL" id="JAGYPJ010000001">
    <property type="protein sequence ID" value="MBS4201825.1"/>
    <property type="molecule type" value="Genomic_DNA"/>
</dbReference>
<comment type="similarity">
    <text evidence="1">Belongs to the glycosyl hydrolase 65 family.</text>
</comment>
<dbReference type="InterPro" id="IPR005194">
    <property type="entry name" value="Glyco_hydro_65_C"/>
</dbReference>
<evidence type="ECO:0000256" key="4">
    <source>
        <dbReference type="PIRSR" id="PIRSR036289-50"/>
    </source>
</evidence>
<dbReference type="InterPro" id="IPR005196">
    <property type="entry name" value="Glyco_hydro_65_N"/>
</dbReference>
<dbReference type="RefSeq" id="WP_213112258.1">
    <property type="nucleotide sequence ID" value="NZ_JAGYPJ010000001.1"/>
</dbReference>
<dbReference type="Pfam" id="PF03632">
    <property type="entry name" value="Glyco_hydro_65m"/>
    <property type="match status" value="1"/>
</dbReference>
<comment type="caution">
    <text evidence="9">The sequence shown here is derived from an EMBL/GenBank/DDBJ whole genome shotgun (WGS) entry which is preliminary data.</text>
</comment>
<dbReference type="InterPro" id="IPR011013">
    <property type="entry name" value="Gal_mutarotase_sf_dom"/>
</dbReference>
<gene>
    <name evidence="9" type="ORF">KHA93_19660</name>
</gene>
<evidence type="ECO:0000256" key="3">
    <source>
        <dbReference type="ARBA" id="ARBA00022679"/>
    </source>
</evidence>
<dbReference type="Gene3D" id="1.50.10.10">
    <property type="match status" value="1"/>
</dbReference>
<dbReference type="PANTHER" id="PTHR11051">
    <property type="entry name" value="GLYCOSYL HYDROLASE-RELATED"/>
    <property type="match status" value="1"/>
</dbReference>
<feature type="domain" description="Glycoside hydrolase family 65 central catalytic" evidence="6">
    <location>
        <begin position="321"/>
        <end position="678"/>
    </location>
</feature>
<dbReference type="SUPFAM" id="SSF48208">
    <property type="entry name" value="Six-hairpin glycosidases"/>
    <property type="match status" value="1"/>
</dbReference>
<dbReference type="Gene3D" id="2.70.98.40">
    <property type="entry name" value="Glycoside hydrolase, family 65, N-terminal domain"/>
    <property type="match status" value="1"/>
</dbReference>
<evidence type="ECO:0000259" key="6">
    <source>
        <dbReference type="Pfam" id="PF03632"/>
    </source>
</evidence>
<evidence type="ECO:0000256" key="5">
    <source>
        <dbReference type="PIRSR" id="PIRSR036289-51"/>
    </source>
</evidence>
<keyword evidence="9" id="KW-0378">Hydrolase</keyword>
<dbReference type="InterPro" id="IPR008928">
    <property type="entry name" value="6-hairpin_glycosidase_sf"/>
</dbReference>
<dbReference type="SUPFAM" id="SSF74650">
    <property type="entry name" value="Galactose mutarotase-like"/>
    <property type="match status" value="1"/>
</dbReference>
<dbReference type="AlphaFoldDB" id="A0A942TP25"/>
<name>A0A942TP25_9BACI</name>
<feature type="domain" description="Glycoside hydrolase family 65 C-terminal" evidence="7">
    <location>
        <begin position="688"/>
        <end position="749"/>
    </location>
</feature>
<protein>
    <submittedName>
        <fullName evidence="9">Glycoside hydrolase family 65 protein</fullName>
    </submittedName>
</protein>
<dbReference type="GO" id="GO:0016757">
    <property type="term" value="F:glycosyltransferase activity"/>
    <property type="evidence" value="ECO:0007669"/>
    <property type="project" value="UniProtKB-KW"/>
</dbReference>
<feature type="binding site" evidence="5">
    <location>
        <begin position="591"/>
        <end position="592"/>
    </location>
    <ligand>
        <name>substrate</name>
    </ligand>
</feature>
<dbReference type="GO" id="GO:0005975">
    <property type="term" value="P:carbohydrate metabolic process"/>
    <property type="evidence" value="ECO:0007669"/>
    <property type="project" value="InterPro"/>
</dbReference>